<dbReference type="RefSeq" id="WP_153437069.1">
    <property type="nucleotide sequence ID" value="NZ_JACIGA010000002.1"/>
</dbReference>
<evidence type="ECO:0008006" key="4">
    <source>
        <dbReference type="Google" id="ProtNLM"/>
    </source>
</evidence>
<dbReference type="OrthoDB" id="9978521at2"/>
<evidence type="ECO:0000313" key="3">
    <source>
        <dbReference type="Proteomes" id="UP000439983"/>
    </source>
</evidence>
<feature type="region of interest" description="Disordered" evidence="1">
    <location>
        <begin position="47"/>
        <end position="67"/>
    </location>
</feature>
<sequence>MRKPNPDLARRIRSMVSKESNTAFLRSLPVFQVKPLPRKFVDLLQQLDHEENNAGEAEKPNPPSGTN</sequence>
<dbReference type="AlphaFoldDB" id="A0A6N7L7X7"/>
<evidence type="ECO:0000256" key="1">
    <source>
        <dbReference type="SAM" id="MobiDB-lite"/>
    </source>
</evidence>
<dbReference type="Proteomes" id="UP000439983">
    <property type="component" value="Unassembled WGS sequence"/>
</dbReference>
<evidence type="ECO:0000313" key="2">
    <source>
        <dbReference type="EMBL" id="MQX13977.1"/>
    </source>
</evidence>
<comment type="caution">
    <text evidence="2">The sequence shown here is derived from an EMBL/GenBank/DDBJ whole genome shotgun (WGS) entry which is preliminary data.</text>
</comment>
<reference evidence="2 3" key="1">
    <citation type="journal article" date="2013" name="Genome Biol.">
        <title>Comparative genomics of the core and accessory genomes of 48 Sinorhizobium strains comprising five genospecies.</title>
        <authorList>
            <person name="Sugawara M."/>
            <person name="Epstein B."/>
            <person name="Badgley B.D."/>
            <person name="Unno T."/>
            <person name="Xu L."/>
            <person name="Reese J."/>
            <person name="Gyaneshwar P."/>
            <person name="Denny R."/>
            <person name="Mudge J."/>
            <person name="Bharti A.K."/>
            <person name="Farmer A.D."/>
            <person name="May G.D."/>
            <person name="Woodward J.E."/>
            <person name="Medigue C."/>
            <person name="Vallenet D."/>
            <person name="Lajus A."/>
            <person name="Rouy Z."/>
            <person name="Martinez-Vaz B."/>
            <person name="Tiffin P."/>
            <person name="Young N.D."/>
            <person name="Sadowsky M.J."/>
        </authorList>
    </citation>
    <scope>NUCLEOTIDE SEQUENCE [LARGE SCALE GENOMIC DNA]</scope>
    <source>
        <strain evidence="2 3">USDA4894</strain>
    </source>
</reference>
<keyword evidence="3" id="KW-1185">Reference proteome</keyword>
<dbReference type="EMBL" id="WITC01000023">
    <property type="protein sequence ID" value="MQX13977.1"/>
    <property type="molecule type" value="Genomic_DNA"/>
</dbReference>
<feature type="compositionally biased region" description="Basic and acidic residues" evidence="1">
    <location>
        <begin position="47"/>
        <end position="59"/>
    </location>
</feature>
<organism evidence="2 3">
    <name type="scientific">Sinorhizobium terangae</name>
    <dbReference type="NCBI Taxonomy" id="110322"/>
    <lineage>
        <taxon>Bacteria</taxon>
        <taxon>Pseudomonadati</taxon>
        <taxon>Pseudomonadota</taxon>
        <taxon>Alphaproteobacteria</taxon>
        <taxon>Hyphomicrobiales</taxon>
        <taxon>Rhizobiaceae</taxon>
        <taxon>Sinorhizobium/Ensifer group</taxon>
        <taxon>Sinorhizobium</taxon>
    </lineage>
</organism>
<accession>A0A6N7L7X7</accession>
<proteinExistence type="predicted"/>
<name>A0A6N7L7X7_SINTE</name>
<gene>
    <name evidence="2" type="ORF">GHK62_04155</name>
</gene>
<protein>
    <recommendedName>
        <fullName evidence="4">Anti-sigma factor NepR domain-containing protein</fullName>
    </recommendedName>
</protein>